<dbReference type="GO" id="GO:0003825">
    <property type="term" value="F:alpha,alpha-trehalose-phosphate synthase (UDP-forming) activity"/>
    <property type="evidence" value="ECO:0007669"/>
    <property type="project" value="UniProtKB-EC"/>
</dbReference>
<dbReference type="EC" id="2.4.1.15" evidence="3"/>
<evidence type="ECO:0000313" key="3">
    <source>
        <dbReference type="EMBL" id="ODA66997.1"/>
    </source>
</evidence>
<organism evidence="3 4">
    <name type="scientific">Methyloligella halotolerans</name>
    <dbReference type="NCBI Taxonomy" id="1177755"/>
    <lineage>
        <taxon>Bacteria</taxon>
        <taxon>Pseudomonadati</taxon>
        <taxon>Pseudomonadota</taxon>
        <taxon>Alphaproteobacteria</taxon>
        <taxon>Hyphomicrobiales</taxon>
        <taxon>Hyphomicrobiaceae</taxon>
        <taxon>Methyloligella</taxon>
    </lineage>
</organism>
<comment type="similarity">
    <text evidence="1">Belongs to the glycosyltransferase 20 family.</text>
</comment>
<keyword evidence="4" id="KW-1185">Reference proteome</keyword>
<dbReference type="GO" id="GO:0005992">
    <property type="term" value="P:trehalose biosynthetic process"/>
    <property type="evidence" value="ECO:0007669"/>
    <property type="project" value="InterPro"/>
</dbReference>
<dbReference type="PANTHER" id="PTHR10788:SF106">
    <property type="entry name" value="BCDNA.GH08860"/>
    <property type="match status" value="1"/>
</dbReference>
<proteinExistence type="inferred from homology"/>
<feature type="region of interest" description="Disordered" evidence="2">
    <location>
        <begin position="1"/>
        <end position="32"/>
    </location>
</feature>
<dbReference type="Proteomes" id="UP000095087">
    <property type="component" value="Unassembled WGS sequence"/>
</dbReference>
<keyword evidence="3" id="KW-0328">Glycosyltransferase</keyword>
<comment type="caution">
    <text evidence="3">The sequence shown here is derived from an EMBL/GenBank/DDBJ whole genome shotgun (WGS) entry which is preliminary data.</text>
</comment>
<dbReference type="SUPFAM" id="SSF53756">
    <property type="entry name" value="UDP-Glycosyltransferase/glycogen phosphorylase"/>
    <property type="match status" value="1"/>
</dbReference>
<gene>
    <name evidence="3" type="ORF">A7A08_02294</name>
</gene>
<dbReference type="PANTHER" id="PTHR10788">
    <property type="entry name" value="TREHALOSE-6-PHOSPHATE SYNTHASE"/>
    <property type="match status" value="1"/>
</dbReference>
<dbReference type="EMBL" id="MASI01000005">
    <property type="protein sequence ID" value="ODA66997.1"/>
    <property type="molecule type" value="Genomic_DNA"/>
</dbReference>
<dbReference type="Gene3D" id="3.40.50.2000">
    <property type="entry name" value="Glycogen Phosphorylase B"/>
    <property type="match status" value="2"/>
</dbReference>
<keyword evidence="3" id="KW-0808">Transferase</keyword>
<dbReference type="CDD" id="cd03788">
    <property type="entry name" value="GT20_TPS"/>
    <property type="match status" value="1"/>
</dbReference>
<accession>A0A1E2RXN2</accession>
<sequence length="506" mass="56487">MDTNATSVKLGMPDNQKAPANTAGEDEPVGAAEKDNKRLVVVSNRVANLNAKAQTGGLAVALGDALSASQGLWFGWSGETSVDAKATMPKIETKGDLTVATIDLTPEEMEGYYLGYANRCLWPSLHYRLDLALCNEEHANIYFEVNARFAENLMPMLEPGDMIWVHDYHLIPLAEELKRRGCTSRIGFFLHTPFPSPEIFAAVPHQKRLGDALMRFDVVGFQTQSDRENFARYVCGFMNGEELAGDLLTAQGQTTNAAVFPIGIDVGGFANLAKQGDGLPSLLPEAPDGDMKTIIGVDRLDYTKGLPERLRAFEALLEQYPQHRRHVRFVQIAPPTRETLPVYQDIRREVERLVGQINGRFGDLNWQPVIYLHRPFPQDVLARLCRESAVGMITPLRDGMNLVAKEYIAAQRPEDPGVLVLSRFAGAAEQLREALLINPHDVNEMASTLDRALTMPRQERWARYNRLRQRVETYDVTNWRDSFMQTFASSDDDPVNVFAKNKLGAA</sequence>
<dbReference type="RefSeq" id="WP_245290891.1">
    <property type="nucleotide sequence ID" value="NZ_MASI01000005.1"/>
</dbReference>
<dbReference type="STRING" id="1177755.A7A08_02294"/>
<evidence type="ECO:0000256" key="1">
    <source>
        <dbReference type="ARBA" id="ARBA00008799"/>
    </source>
</evidence>
<protein>
    <submittedName>
        <fullName evidence="3">Alpha,alpha-trehalose-phosphate synthase [UDP-forming]</fullName>
        <ecNumber evidence="3">2.4.1.15</ecNumber>
    </submittedName>
</protein>
<dbReference type="PATRIC" id="fig|1177755.3.peg.2308"/>
<dbReference type="InterPro" id="IPR001830">
    <property type="entry name" value="Glyco_trans_20"/>
</dbReference>
<evidence type="ECO:0000256" key="2">
    <source>
        <dbReference type="SAM" id="MobiDB-lite"/>
    </source>
</evidence>
<name>A0A1E2RXN2_9HYPH</name>
<dbReference type="AlphaFoldDB" id="A0A1E2RXN2"/>
<evidence type="ECO:0000313" key="4">
    <source>
        <dbReference type="Proteomes" id="UP000095087"/>
    </source>
</evidence>
<dbReference type="Pfam" id="PF00982">
    <property type="entry name" value="Glyco_transf_20"/>
    <property type="match status" value="1"/>
</dbReference>
<reference evidence="3 4" key="1">
    <citation type="submission" date="2016-07" db="EMBL/GenBank/DDBJ databases">
        <title>Draft genome sequence of Methyloligella halotolerans C2T (VKM B-2706T=CCUG 61687T=DSM 25045T), a halotolerant polyhydroxybutyrate accumulating methylotroph.</title>
        <authorList>
            <person name="Vasilenko O.V."/>
            <person name="Doronina N.V."/>
            <person name="Poroshina M.N."/>
            <person name="Tarlachkov S.V."/>
            <person name="Trotsenko Y.A."/>
        </authorList>
    </citation>
    <scope>NUCLEOTIDE SEQUENCE [LARGE SCALE GENOMIC DNA]</scope>
    <source>
        <strain evidence="3 4">VKM B-2706</strain>
    </source>
</reference>